<dbReference type="Gene3D" id="3.40.50.720">
    <property type="entry name" value="NAD(P)-binding Rossmann-like Domain"/>
    <property type="match status" value="2"/>
</dbReference>
<dbReference type="PRINTS" id="PR00368">
    <property type="entry name" value="FADPNR"/>
</dbReference>
<accession>A0A918XED4</accession>
<dbReference type="InterPro" id="IPR036188">
    <property type="entry name" value="FAD/NAD-bd_sf"/>
</dbReference>
<keyword evidence="6" id="KW-0479">Metal-binding</keyword>
<dbReference type="GO" id="GO:0016491">
    <property type="term" value="F:oxidoreductase activity"/>
    <property type="evidence" value="ECO:0007669"/>
    <property type="project" value="UniProtKB-KW"/>
</dbReference>
<keyword evidence="13" id="KW-1185">Reference proteome</keyword>
<organism evidence="12 13">
    <name type="scientific">Parahalioglobus pacificus</name>
    <dbReference type="NCBI Taxonomy" id="930806"/>
    <lineage>
        <taxon>Bacteria</taxon>
        <taxon>Pseudomonadati</taxon>
        <taxon>Pseudomonadota</taxon>
        <taxon>Gammaproteobacteria</taxon>
        <taxon>Cellvibrionales</taxon>
        <taxon>Halieaceae</taxon>
        <taxon>Parahalioglobus</taxon>
    </lineage>
</organism>
<keyword evidence="5" id="KW-0288">FMN</keyword>
<gene>
    <name evidence="12" type="ORF">GCM10007053_07100</name>
</gene>
<comment type="caution">
    <text evidence="12">The sequence shown here is derived from an EMBL/GenBank/DDBJ whole genome shotgun (WGS) entry which is preliminary data.</text>
</comment>
<evidence type="ECO:0000256" key="1">
    <source>
        <dbReference type="ARBA" id="ARBA00001917"/>
    </source>
</evidence>
<reference evidence="12" key="1">
    <citation type="journal article" date="2014" name="Int. J. Syst. Evol. Microbiol.">
        <title>Complete genome sequence of Corynebacterium casei LMG S-19264T (=DSM 44701T), isolated from a smear-ripened cheese.</title>
        <authorList>
            <consortium name="US DOE Joint Genome Institute (JGI-PGF)"/>
            <person name="Walter F."/>
            <person name="Albersmeier A."/>
            <person name="Kalinowski J."/>
            <person name="Ruckert C."/>
        </authorList>
    </citation>
    <scope>NUCLEOTIDE SEQUENCE</scope>
    <source>
        <strain evidence="12">KCTC 23430</strain>
    </source>
</reference>
<evidence type="ECO:0000256" key="7">
    <source>
        <dbReference type="ARBA" id="ARBA00023002"/>
    </source>
</evidence>
<protein>
    <recommendedName>
        <fullName evidence="14">2,4-dienoyl-CoA reductase</fullName>
    </recommendedName>
</protein>
<dbReference type="PANTHER" id="PTHR42917">
    <property type="entry name" value="2,4-DIENOYL-COA REDUCTASE"/>
    <property type="match status" value="1"/>
</dbReference>
<sequence length="707" mass="75758">MSHDYQHLLAPGKIGNLQLRNRMIVSSMGVNLAEADGSCGERVLAYHERQAQGGAGLIMLGVTGVAWPHGGNLPRQIAISEDRHIPGLRAVADAVHQHGAKLAAQLHHGGMVSVQDAKEGRPIWMPAYPEMGQSDLADGMLPEEMTAFQDPDAPTPQPHIVTREDLQQLVQRFADAAGRAVEAGIDGLEIHGGHGYIISGFLSPSSNDRSDEYGGSLENRARLLLEIIAAVRERVGRDYPVWVKLDAGEYGKHGGISLADAIATAKMAEKAGVDAITVSAYHDTDRGALHSESNIPHVPERMVPDATAIKSQVSVPVIASGRIEPESASRHIGKQHFDFLGMGRKILADPALPAKLAAGTPERIRPCVYCYCCVSQIYVLNPVKCAVNPETARERERELIPVKQARHIAVVGGGPGGMEAARRLSLRGHQVTLVERSSRLGGTLQFAAIAYSPNARLLDWLRSEVTASTVDVQLNATVTPNYLRQLGVDEVVVATGARRDMPAIPGAEQDFVFSGDEMRSLVVGEAGPALRRKTSGTTRLLMQAGRATGLTARAAWVQRASKFWLPLGKQVVIVGGELVGLELAEFLAERGRKVTVIEPTANAGRGLYLVRRMRLLAELRELGVSLIKNSADVAIDDHAVSYTNHRGQRRSVVADHVIVAQGAAGDTTLADELSDEGFKVHSIGDCTGVSYIEGALESAAELAVALD</sequence>
<dbReference type="Pfam" id="PF07992">
    <property type="entry name" value="Pyr_redox_2"/>
    <property type="match status" value="1"/>
</dbReference>
<evidence type="ECO:0000256" key="5">
    <source>
        <dbReference type="ARBA" id="ARBA00022643"/>
    </source>
</evidence>
<evidence type="ECO:0000256" key="2">
    <source>
        <dbReference type="ARBA" id="ARBA00001966"/>
    </source>
</evidence>
<evidence type="ECO:0000313" key="12">
    <source>
        <dbReference type="EMBL" id="GHD28079.1"/>
    </source>
</evidence>
<proteinExistence type="inferred from homology"/>
<keyword evidence="8" id="KW-0408">Iron</keyword>
<reference evidence="12" key="2">
    <citation type="submission" date="2020-09" db="EMBL/GenBank/DDBJ databases">
        <authorList>
            <person name="Sun Q."/>
            <person name="Kim S."/>
        </authorList>
    </citation>
    <scope>NUCLEOTIDE SEQUENCE</scope>
    <source>
        <strain evidence="12">KCTC 23430</strain>
    </source>
</reference>
<evidence type="ECO:0000256" key="9">
    <source>
        <dbReference type="ARBA" id="ARBA00023014"/>
    </source>
</evidence>
<evidence type="ECO:0000256" key="6">
    <source>
        <dbReference type="ARBA" id="ARBA00022723"/>
    </source>
</evidence>
<comment type="similarity">
    <text evidence="3">In the N-terminal section; belongs to the NADH:flavin oxidoreductase/NADH oxidase family.</text>
</comment>
<keyword evidence="7" id="KW-0560">Oxidoreductase</keyword>
<dbReference type="GO" id="GO:0010181">
    <property type="term" value="F:FMN binding"/>
    <property type="evidence" value="ECO:0007669"/>
    <property type="project" value="InterPro"/>
</dbReference>
<name>A0A918XED4_9GAMM</name>
<keyword evidence="9" id="KW-0411">Iron-sulfur</keyword>
<keyword evidence="4" id="KW-0285">Flavoprotein</keyword>
<dbReference type="AlphaFoldDB" id="A0A918XED4"/>
<evidence type="ECO:0000256" key="3">
    <source>
        <dbReference type="ARBA" id="ARBA00011048"/>
    </source>
</evidence>
<dbReference type="InterPro" id="IPR051793">
    <property type="entry name" value="NADH:flavin_oxidoreductase"/>
</dbReference>
<dbReference type="SUPFAM" id="SSF51395">
    <property type="entry name" value="FMN-linked oxidoreductases"/>
    <property type="match status" value="1"/>
</dbReference>
<feature type="domain" description="NADH:flavin oxidoreductase/NADH oxidase N-terminal" evidence="10">
    <location>
        <begin position="8"/>
        <end position="361"/>
    </location>
</feature>
<dbReference type="InterPro" id="IPR001155">
    <property type="entry name" value="OxRdtase_FMN_N"/>
</dbReference>
<dbReference type="CDD" id="cd02803">
    <property type="entry name" value="OYE_like_FMN_family"/>
    <property type="match status" value="1"/>
</dbReference>
<dbReference type="GO" id="GO:0046872">
    <property type="term" value="F:metal ion binding"/>
    <property type="evidence" value="ECO:0007669"/>
    <property type="project" value="UniProtKB-KW"/>
</dbReference>
<dbReference type="EMBL" id="BMYM01000001">
    <property type="protein sequence ID" value="GHD28079.1"/>
    <property type="molecule type" value="Genomic_DNA"/>
</dbReference>
<evidence type="ECO:0008006" key="14">
    <source>
        <dbReference type="Google" id="ProtNLM"/>
    </source>
</evidence>
<dbReference type="GO" id="GO:0051536">
    <property type="term" value="F:iron-sulfur cluster binding"/>
    <property type="evidence" value="ECO:0007669"/>
    <property type="project" value="UniProtKB-KW"/>
</dbReference>
<evidence type="ECO:0000256" key="4">
    <source>
        <dbReference type="ARBA" id="ARBA00022630"/>
    </source>
</evidence>
<dbReference type="RefSeq" id="WP_189475188.1">
    <property type="nucleotide sequence ID" value="NZ_BMYM01000001.1"/>
</dbReference>
<comment type="cofactor">
    <cofactor evidence="1">
        <name>FMN</name>
        <dbReference type="ChEBI" id="CHEBI:58210"/>
    </cofactor>
</comment>
<dbReference type="PANTHER" id="PTHR42917:SF2">
    <property type="entry name" value="2,4-DIENOYL-COA REDUCTASE [(2E)-ENOYL-COA-PRODUCING]"/>
    <property type="match status" value="1"/>
</dbReference>
<feature type="domain" description="FAD/NAD(P)-binding" evidence="11">
    <location>
        <begin position="407"/>
        <end position="679"/>
    </location>
</feature>
<dbReference type="Proteomes" id="UP000644693">
    <property type="component" value="Unassembled WGS sequence"/>
</dbReference>
<dbReference type="Pfam" id="PF00724">
    <property type="entry name" value="Oxidored_FMN"/>
    <property type="match status" value="1"/>
</dbReference>
<evidence type="ECO:0000313" key="13">
    <source>
        <dbReference type="Proteomes" id="UP000644693"/>
    </source>
</evidence>
<dbReference type="InterPro" id="IPR023753">
    <property type="entry name" value="FAD/NAD-binding_dom"/>
</dbReference>
<dbReference type="InterPro" id="IPR013785">
    <property type="entry name" value="Aldolase_TIM"/>
</dbReference>
<comment type="cofactor">
    <cofactor evidence="2">
        <name>[4Fe-4S] cluster</name>
        <dbReference type="ChEBI" id="CHEBI:49883"/>
    </cofactor>
</comment>
<evidence type="ECO:0000256" key="8">
    <source>
        <dbReference type="ARBA" id="ARBA00023004"/>
    </source>
</evidence>
<evidence type="ECO:0000259" key="10">
    <source>
        <dbReference type="Pfam" id="PF00724"/>
    </source>
</evidence>
<dbReference type="Gene3D" id="3.50.50.60">
    <property type="entry name" value="FAD/NAD(P)-binding domain"/>
    <property type="match status" value="2"/>
</dbReference>
<evidence type="ECO:0000259" key="11">
    <source>
        <dbReference type="Pfam" id="PF07992"/>
    </source>
</evidence>
<dbReference type="PRINTS" id="PR00411">
    <property type="entry name" value="PNDRDTASEI"/>
</dbReference>
<dbReference type="SUPFAM" id="SSF51905">
    <property type="entry name" value="FAD/NAD(P)-binding domain"/>
    <property type="match status" value="1"/>
</dbReference>
<dbReference type="Gene3D" id="3.20.20.70">
    <property type="entry name" value="Aldolase class I"/>
    <property type="match status" value="1"/>
</dbReference>